<evidence type="ECO:0000256" key="5">
    <source>
        <dbReference type="ARBA" id="ARBA00023014"/>
    </source>
</evidence>
<keyword evidence="2" id="KW-0949">S-adenosyl-L-methionine</keyword>
<proteinExistence type="predicted"/>
<evidence type="ECO:0000259" key="6">
    <source>
        <dbReference type="PROSITE" id="PS51918"/>
    </source>
</evidence>
<evidence type="ECO:0000256" key="2">
    <source>
        <dbReference type="ARBA" id="ARBA00022691"/>
    </source>
</evidence>
<dbReference type="SUPFAM" id="SSF102114">
    <property type="entry name" value="Radical SAM enzymes"/>
    <property type="match status" value="1"/>
</dbReference>
<dbReference type="PANTHER" id="PTHR11228:SF34">
    <property type="entry name" value="TUNGSTEN-CONTAINING ALDEHYDE FERREDOXIN OXIDOREDUCTASE COFACTOR MODIFYING PROTEIN"/>
    <property type="match status" value="1"/>
</dbReference>
<protein>
    <submittedName>
        <fullName evidence="7">Radical SAM domain protein</fullName>
    </submittedName>
</protein>
<gene>
    <name evidence="7" type="ordered locus">NT01EI_3306</name>
</gene>
<name>C5B917_EDWI9</name>
<dbReference type="InterPro" id="IPR050377">
    <property type="entry name" value="Radical_SAM_PqqE_MftC-like"/>
</dbReference>
<dbReference type="PANTHER" id="PTHR11228">
    <property type="entry name" value="RADICAL SAM DOMAIN PROTEIN"/>
    <property type="match status" value="1"/>
</dbReference>
<keyword evidence="3" id="KW-0479">Metal-binding</keyword>
<dbReference type="Pfam" id="PF04055">
    <property type="entry name" value="Radical_SAM"/>
    <property type="match status" value="1"/>
</dbReference>
<dbReference type="EMBL" id="CP001600">
    <property type="protein sequence ID" value="ACR70445.1"/>
    <property type="molecule type" value="Genomic_DNA"/>
</dbReference>
<organism evidence="7 8">
    <name type="scientific">Edwardsiella ictaluri (strain 93-146)</name>
    <dbReference type="NCBI Taxonomy" id="634503"/>
    <lineage>
        <taxon>Bacteria</taxon>
        <taxon>Pseudomonadati</taxon>
        <taxon>Pseudomonadota</taxon>
        <taxon>Gammaproteobacteria</taxon>
        <taxon>Enterobacterales</taxon>
        <taxon>Hafniaceae</taxon>
        <taxon>Edwardsiella</taxon>
    </lineage>
</organism>
<reference evidence="7 8" key="2">
    <citation type="journal article" date="2012" name="J. Bacteriol.">
        <title>Genome Sequence of Edwardsiella ictaluri 93-146, a Strain Associated with a Natural Channel Catfish Outbreak of Enteric Septicemia of Catfish.</title>
        <authorList>
            <person name="Williams M.L."/>
            <person name="Gillaspy A.F."/>
            <person name="Dyer D.W."/>
            <person name="Thune R.L."/>
            <person name="Waldbieser G.C."/>
            <person name="Schuster S.C."/>
            <person name="Gipson J."/>
            <person name="Zaitshik J."/>
            <person name="Landry C."/>
            <person name="Banes M.M."/>
            <person name="Lawrence M.L."/>
        </authorList>
    </citation>
    <scope>NUCLEOTIDE SEQUENCE [LARGE SCALE GENOMIC DNA]</scope>
    <source>
        <strain evidence="7 8">93-146</strain>
    </source>
</reference>
<feature type="domain" description="Radical SAM core" evidence="6">
    <location>
        <begin position="68"/>
        <end position="291"/>
    </location>
</feature>
<dbReference type="RefSeq" id="WP_015872523.1">
    <property type="nucleotide sequence ID" value="NC_012779.2"/>
</dbReference>
<keyword evidence="4" id="KW-0408">Iron</keyword>
<sequence length="361" mass="41286">MENNLLGDGFKLPKGLTDYGVAAQSWNQYAEENGLTPELNQAGHIQGADVTLNARNDNVVFTGGFKMNVNDLLLDFRITSHCDLGCDLCFRNPGISDSSLDDAKLVINKMHDIGFRRIGFTGGEPTSRKDFISLIEYAKGKGFMTYLSTVGHRFIIDHSKLNSILDWVGMPIDGIDKETNTDIRSKKMSNQHRVIKNILIWLPKADNKINIKLKLKLTTVVSNSNVNDLNDLNELVSWVKNLPYKTQAWRFYQFCPLGVGKEKREKLEIDESVFKEKMQELKERHPDTPISWATFEERDKANVVMEPNFDIIIPDGENYTYLCNMLNDSKEKIINSIFGNKIILDKCEKNRFWLDNMEFTS</sequence>
<keyword evidence="5" id="KW-0411">Iron-sulfur</keyword>
<dbReference type="SFLD" id="SFLDG01067">
    <property type="entry name" value="SPASM/twitch_domain_containing"/>
    <property type="match status" value="1"/>
</dbReference>
<dbReference type="GO" id="GO:0051536">
    <property type="term" value="F:iron-sulfur cluster binding"/>
    <property type="evidence" value="ECO:0007669"/>
    <property type="project" value="UniProtKB-KW"/>
</dbReference>
<evidence type="ECO:0000313" key="8">
    <source>
        <dbReference type="Proteomes" id="UP000001485"/>
    </source>
</evidence>
<dbReference type="InterPro" id="IPR013785">
    <property type="entry name" value="Aldolase_TIM"/>
</dbReference>
<dbReference type="Gene3D" id="3.20.20.70">
    <property type="entry name" value="Aldolase class I"/>
    <property type="match status" value="1"/>
</dbReference>
<dbReference type="HOGENOM" id="CLU_065546_0_0_6"/>
<dbReference type="AlphaFoldDB" id="C5B917"/>
<dbReference type="KEGG" id="eic:NT01EI_3306"/>
<dbReference type="GO" id="GO:0003824">
    <property type="term" value="F:catalytic activity"/>
    <property type="evidence" value="ECO:0007669"/>
    <property type="project" value="InterPro"/>
</dbReference>
<accession>C5B917</accession>
<dbReference type="PROSITE" id="PS51918">
    <property type="entry name" value="RADICAL_SAM"/>
    <property type="match status" value="1"/>
</dbReference>
<evidence type="ECO:0000256" key="1">
    <source>
        <dbReference type="ARBA" id="ARBA00001966"/>
    </source>
</evidence>
<dbReference type="Proteomes" id="UP000001485">
    <property type="component" value="Chromosome"/>
</dbReference>
<dbReference type="InterPro" id="IPR058240">
    <property type="entry name" value="rSAM_sf"/>
</dbReference>
<reference evidence="8" key="1">
    <citation type="submission" date="2009-03" db="EMBL/GenBank/DDBJ databases">
        <title>Complete genome sequence of Edwardsiella ictaluri 93-146.</title>
        <authorList>
            <person name="Williams M.L."/>
            <person name="Gillaspy A.F."/>
            <person name="Dyer D.W."/>
            <person name="Thune R.L."/>
            <person name="Waldbieser G.C."/>
            <person name="Schuster S.C."/>
            <person name="Gipson J."/>
            <person name="Zaitshik J."/>
            <person name="Landry C."/>
            <person name="Lawrence M.L."/>
        </authorList>
    </citation>
    <scope>NUCLEOTIDE SEQUENCE [LARGE SCALE GENOMIC DNA]</scope>
    <source>
        <strain evidence="8">93-146</strain>
    </source>
</reference>
<dbReference type="SFLD" id="SFLDS00029">
    <property type="entry name" value="Radical_SAM"/>
    <property type="match status" value="1"/>
</dbReference>
<dbReference type="InterPro" id="IPR007197">
    <property type="entry name" value="rSAM"/>
</dbReference>
<evidence type="ECO:0000313" key="7">
    <source>
        <dbReference type="EMBL" id="ACR70445.1"/>
    </source>
</evidence>
<evidence type="ECO:0000256" key="3">
    <source>
        <dbReference type="ARBA" id="ARBA00022723"/>
    </source>
</evidence>
<dbReference type="GO" id="GO:0046872">
    <property type="term" value="F:metal ion binding"/>
    <property type="evidence" value="ECO:0007669"/>
    <property type="project" value="UniProtKB-KW"/>
</dbReference>
<comment type="cofactor">
    <cofactor evidence="1">
        <name>[4Fe-4S] cluster</name>
        <dbReference type="ChEBI" id="CHEBI:49883"/>
    </cofactor>
</comment>
<dbReference type="CDD" id="cd01335">
    <property type="entry name" value="Radical_SAM"/>
    <property type="match status" value="1"/>
</dbReference>
<evidence type="ECO:0000256" key="4">
    <source>
        <dbReference type="ARBA" id="ARBA00023004"/>
    </source>
</evidence>